<sequence>MNVVGPWTHMDRCNKYILTFQDAYSNYPKAICLPDQKSEAIARAFYLGMVPQNSFDSLRTTVYHPACNGEVREEPSNFHYNDSSFIRINARRTNGCPMHYWHIVAHRSTDKDGEEIYENESGIEGEKMETMIPFPIITVSHKETVEPPPLVGEPQPEQNNGYVLRSKGPVPDLLWVIP</sequence>
<evidence type="ECO:0000313" key="2">
    <source>
        <dbReference type="Proteomes" id="UP001159363"/>
    </source>
</evidence>
<evidence type="ECO:0000313" key="1">
    <source>
        <dbReference type="EMBL" id="KAJ8886405.1"/>
    </source>
</evidence>
<name>A0ABQ9HQH9_9NEOP</name>
<dbReference type="Proteomes" id="UP001159363">
    <property type="component" value="Chromosome X"/>
</dbReference>
<proteinExistence type="predicted"/>
<keyword evidence="2" id="KW-1185">Reference proteome</keyword>
<reference evidence="1 2" key="1">
    <citation type="submission" date="2023-02" db="EMBL/GenBank/DDBJ databases">
        <title>LHISI_Scaffold_Assembly.</title>
        <authorList>
            <person name="Stuart O.P."/>
            <person name="Cleave R."/>
            <person name="Magrath M.J.L."/>
            <person name="Mikheyev A.S."/>
        </authorList>
    </citation>
    <scope>NUCLEOTIDE SEQUENCE [LARGE SCALE GENOMIC DNA]</scope>
    <source>
        <strain evidence="1">Daus_M_001</strain>
        <tissue evidence="1">Leg muscle</tissue>
    </source>
</reference>
<comment type="caution">
    <text evidence="1">The sequence shown here is derived from an EMBL/GenBank/DDBJ whole genome shotgun (WGS) entry which is preliminary data.</text>
</comment>
<accession>A0ABQ9HQH9</accession>
<protein>
    <submittedName>
        <fullName evidence="1">Uncharacterized protein</fullName>
    </submittedName>
</protein>
<dbReference type="EMBL" id="JARBHB010000004">
    <property type="protein sequence ID" value="KAJ8886405.1"/>
    <property type="molecule type" value="Genomic_DNA"/>
</dbReference>
<organism evidence="1 2">
    <name type="scientific">Dryococelus australis</name>
    <dbReference type="NCBI Taxonomy" id="614101"/>
    <lineage>
        <taxon>Eukaryota</taxon>
        <taxon>Metazoa</taxon>
        <taxon>Ecdysozoa</taxon>
        <taxon>Arthropoda</taxon>
        <taxon>Hexapoda</taxon>
        <taxon>Insecta</taxon>
        <taxon>Pterygota</taxon>
        <taxon>Neoptera</taxon>
        <taxon>Polyneoptera</taxon>
        <taxon>Phasmatodea</taxon>
        <taxon>Verophasmatodea</taxon>
        <taxon>Anareolatae</taxon>
        <taxon>Phasmatidae</taxon>
        <taxon>Eurycanthinae</taxon>
        <taxon>Dryococelus</taxon>
    </lineage>
</organism>
<gene>
    <name evidence="1" type="ORF">PR048_012616</name>
</gene>